<protein>
    <submittedName>
        <fullName evidence="2">Uncharacterized protein</fullName>
    </submittedName>
</protein>
<keyword evidence="1" id="KW-0732">Signal</keyword>
<dbReference type="EMBL" id="HBGW01069349">
    <property type="protein sequence ID" value="CAD9618865.1"/>
    <property type="molecule type" value="Transcribed_RNA"/>
</dbReference>
<reference evidence="2" key="1">
    <citation type="submission" date="2021-01" db="EMBL/GenBank/DDBJ databases">
        <authorList>
            <person name="Corre E."/>
            <person name="Pelletier E."/>
            <person name="Niang G."/>
            <person name="Scheremetjew M."/>
            <person name="Finn R."/>
            <person name="Kale V."/>
            <person name="Holt S."/>
            <person name="Cochrane G."/>
            <person name="Meng A."/>
            <person name="Brown T."/>
            <person name="Cohen L."/>
        </authorList>
    </citation>
    <scope>NUCLEOTIDE SEQUENCE</scope>
    <source>
        <strain evidence="2">RCC3387</strain>
    </source>
</reference>
<feature type="chain" id="PRO_5030160626" evidence="1">
    <location>
        <begin position="19"/>
        <end position="163"/>
    </location>
</feature>
<accession>A0A6U9MV80</accession>
<name>A0A6U9MV80_9DINO</name>
<feature type="signal peptide" evidence="1">
    <location>
        <begin position="1"/>
        <end position="18"/>
    </location>
</feature>
<evidence type="ECO:0000256" key="1">
    <source>
        <dbReference type="SAM" id="SignalP"/>
    </source>
</evidence>
<evidence type="ECO:0000313" key="2">
    <source>
        <dbReference type="EMBL" id="CAD9618865.1"/>
    </source>
</evidence>
<gene>
    <name evidence="2" type="ORF">BRAN1462_LOCUS44209</name>
</gene>
<proteinExistence type="predicted"/>
<dbReference type="AlphaFoldDB" id="A0A6U9MV80"/>
<organism evidence="2">
    <name type="scientific">Zooxanthella nutricula</name>
    <dbReference type="NCBI Taxonomy" id="1333877"/>
    <lineage>
        <taxon>Eukaryota</taxon>
        <taxon>Sar</taxon>
        <taxon>Alveolata</taxon>
        <taxon>Dinophyceae</taxon>
        <taxon>Peridiniales</taxon>
        <taxon>Peridiniales incertae sedis</taxon>
        <taxon>Zooxanthella</taxon>
    </lineage>
</organism>
<sequence length="163" mass="17271">MMRRSLLAVLALLGGASARGPAEACAAGGECDADAAALLQRRSDEQALYEAVYERNVKAGYERAICPGSLNACAGPQCCPGIPFTNGDSFPCPSMKGAEVKECKVQRIECIRAGRLEPVRHCMGNTCCGVQCQPINKTILHCDPAPCRTADPNFRCPKNPISG</sequence>